<evidence type="ECO:0000256" key="2">
    <source>
        <dbReference type="ARBA" id="ARBA00022694"/>
    </source>
</evidence>
<evidence type="ECO:0000256" key="5">
    <source>
        <dbReference type="ARBA" id="ARBA00022801"/>
    </source>
</evidence>
<keyword evidence="4 7" id="KW-0255">Endonuclease</keyword>
<dbReference type="GO" id="GO:0000049">
    <property type="term" value="F:tRNA binding"/>
    <property type="evidence" value="ECO:0007669"/>
    <property type="project" value="UniProtKB-UniRule"/>
</dbReference>
<keyword evidence="6 7" id="KW-0694">RNA-binding</keyword>
<dbReference type="Pfam" id="PF00825">
    <property type="entry name" value="Ribonuclease_P"/>
    <property type="match status" value="1"/>
</dbReference>
<evidence type="ECO:0000256" key="1">
    <source>
        <dbReference type="ARBA" id="ARBA00002663"/>
    </source>
</evidence>
<dbReference type="SUPFAM" id="SSF54211">
    <property type="entry name" value="Ribosomal protein S5 domain 2-like"/>
    <property type="match status" value="1"/>
</dbReference>
<dbReference type="PANTHER" id="PTHR33992">
    <property type="entry name" value="RIBONUCLEASE P PROTEIN COMPONENT"/>
    <property type="match status" value="1"/>
</dbReference>
<keyword evidence="5 7" id="KW-0378">Hydrolase</keyword>
<dbReference type="EMBL" id="MFIE01000019">
    <property type="protein sequence ID" value="OGF82381.1"/>
    <property type="molecule type" value="Genomic_DNA"/>
</dbReference>
<dbReference type="GO" id="GO:0001682">
    <property type="term" value="P:tRNA 5'-leader removal"/>
    <property type="evidence" value="ECO:0007669"/>
    <property type="project" value="UniProtKB-UniRule"/>
</dbReference>
<evidence type="ECO:0000313" key="9">
    <source>
        <dbReference type="EMBL" id="OGF82381.1"/>
    </source>
</evidence>
<comment type="catalytic activity">
    <reaction evidence="7">
        <text>Endonucleolytic cleavage of RNA, removing 5'-extranucleotides from tRNA precursor.</text>
        <dbReference type="EC" id="3.1.26.5"/>
    </reaction>
</comment>
<dbReference type="HAMAP" id="MF_00227">
    <property type="entry name" value="RNase_P"/>
    <property type="match status" value="1"/>
</dbReference>
<dbReference type="AlphaFoldDB" id="A0A1F5X481"/>
<evidence type="ECO:0000313" key="10">
    <source>
        <dbReference type="Proteomes" id="UP000178684"/>
    </source>
</evidence>
<dbReference type="PROSITE" id="PS00648">
    <property type="entry name" value="RIBONUCLEASE_P"/>
    <property type="match status" value="1"/>
</dbReference>
<comment type="function">
    <text evidence="1 7">RNaseP catalyzes the removal of the 5'-leader sequence from pre-tRNA to produce the mature 5'-terminus. It can also cleave other RNA substrates such as 4.5S RNA. The protein component plays an auxiliary but essential role in vivo by binding to the 5'-leader sequence and broadening the substrate specificity of the ribozyme.</text>
</comment>
<dbReference type="InterPro" id="IPR000100">
    <property type="entry name" value="RNase_P"/>
</dbReference>
<dbReference type="InterPro" id="IPR020539">
    <property type="entry name" value="RNase_P_CS"/>
</dbReference>
<name>A0A1F5X481_9BACT</name>
<dbReference type="GO" id="GO:0030677">
    <property type="term" value="C:ribonuclease P complex"/>
    <property type="evidence" value="ECO:0007669"/>
    <property type="project" value="TreeGrafter"/>
</dbReference>
<dbReference type="NCBIfam" id="TIGR00188">
    <property type="entry name" value="rnpA"/>
    <property type="match status" value="1"/>
</dbReference>
<evidence type="ECO:0000256" key="7">
    <source>
        <dbReference type="HAMAP-Rule" id="MF_00227"/>
    </source>
</evidence>
<comment type="similarity">
    <text evidence="7">Belongs to the RnpA family.</text>
</comment>
<dbReference type="EC" id="3.1.26.5" evidence="7 8"/>
<evidence type="ECO:0000256" key="8">
    <source>
        <dbReference type="NCBIfam" id="TIGR00188"/>
    </source>
</evidence>
<gene>
    <name evidence="7" type="primary">rnpA</name>
    <name evidence="9" type="ORF">A3B18_03485</name>
</gene>
<evidence type="ECO:0000256" key="6">
    <source>
        <dbReference type="ARBA" id="ARBA00022884"/>
    </source>
</evidence>
<comment type="subunit">
    <text evidence="7">Consists of a catalytic RNA component (M1 or rnpB) and a protein subunit.</text>
</comment>
<protein>
    <recommendedName>
        <fullName evidence="7 8">Ribonuclease P protein component</fullName>
        <shortName evidence="7">RNase P protein</shortName>
        <shortName evidence="7">RNaseP protein</shortName>
        <ecNumber evidence="7 8">3.1.26.5</ecNumber>
    </recommendedName>
    <alternativeName>
        <fullName evidence="7">Protein C5</fullName>
    </alternativeName>
</protein>
<dbReference type="GO" id="GO:0004526">
    <property type="term" value="F:ribonuclease P activity"/>
    <property type="evidence" value="ECO:0007669"/>
    <property type="project" value="UniProtKB-UniRule"/>
</dbReference>
<dbReference type="InterPro" id="IPR020568">
    <property type="entry name" value="Ribosomal_Su5_D2-typ_SF"/>
</dbReference>
<keyword evidence="2 7" id="KW-0819">tRNA processing</keyword>
<dbReference type="GO" id="GO:0042781">
    <property type="term" value="F:3'-tRNA processing endoribonuclease activity"/>
    <property type="evidence" value="ECO:0007669"/>
    <property type="project" value="TreeGrafter"/>
</dbReference>
<comment type="caution">
    <text evidence="9">The sequence shown here is derived from an EMBL/GenBank/DDBJ whole genome shotgun (WGS) entry which is preliminary data.</text>
</comment>
<dbReference type="InterPro" id="IPR014721">
    <property type="entry name" value="Ribsml_uS5_D2-typ_fold_subgr"/>
</dbReference>
<evidence type="ECO:0000256" key="3">
    <source>
        <dbReference type="ARBA" id="ARBA00022722"/>
    </source>
</evidence>
<dbReference type="Gene3D" id="3.30.230.10">
    <property type="match status" value="1"/>
</dbReference>
<organism evidence="9 10">
    <name type="scientific">Candidatus Giovannonibacteria bacterium RIFCSPLOWO2_01_FULL_46_13</name>
    <dbReference type="NCBI Taxonomy" id="1798352"/>
    <lineage>
        <taxon>Bacteria</taxon>
        <taxon>Candidatus Giovannoniibacteriota</taxon>
    </lineage>
</organism>
<reference evidence="9 10" key="1">
    <citation type="journal article" date="2016" name="Nat. Commun.">
        <title>Thousands of microbial genomes shed light on interconnected biogeochemical processes in an aquifer system.</title>
        <authorList>
            <person name="Anantharaman K."/>
            <person name="Brown C.T."/>
            <person name="Hug L.A."/>
            <person name="Sharon I."/>
            <person name="Castelle C.J."/>
            <person name="Probst A.J."/>
            <person name="Thomas B.C."/>
            <person name="Singh A."/>
            <person name="Wilkins M.J."/>
            <person name="Karaoz U."/>
            <person name="Brodie E.L."/>
            <person name="Williams K.H."/>
            <person name="Hubbard S.S."/>
            <person name="Banfield J.F."/>
        </authorList>
    </citation>
    <scope>NUCLEOTIDE SEQUENCE [LARGE SCALE GENOMIC DNA]</scope>
</reference>
<keyword evidence="3 7" id="KW-0540">Nuclease</keyword>
<dbReference type="PANTHER" id="PTHR33992:SF1">
    <property type="entry name" value="RIBONUCLEASE P PROTEIN COMPONENT"/>
    <property type="match status" value="1"/>
</dbReference>
<sequence>MLPKPHRLSRKDDIEQIAKGRGVKKEALLLKFSKNGLKESRFAFIIPSKKIKKATERNLVKRRARNIIRKNLKNIKGGSDILFIFSANALELDYAGLEKELLSALSLAKLL</sequence>
<dbReference type="Proteomes" id="UP000178684">
    <property type="component" value="Unassembled WGS sequence"/>
</dbReference>
<accession>A0A1F5X481</accession>
<proteinExistence type="inferred from homology"/>
<evidence type="ECO:0000256" key="4">
    <source>
        <dbReference type="ARBA" id="ARBA00022759"/>
    </source>
</evidence>